<keyword evidence="3" id="KW-0460">Magnesium</keyword>
<gene>
    <name evidence="4" type="ORF">MP11Mi_14010</name>
</gene>
<dbReference type="PANTHER" id="PTHR32308">
    <property type="entry name" value="LYASE BETA SUBUNIT, PUTATIVE (AFU_ORTHOLOGUE AFUA_4G13030)-RELATED"/>
    <property type="match status" value="1"/>
</dbReference>
<evidence type="ECO:0008006" key="5">
    <source>
        <dbReference type="Google" id="ProtNLM"/>
    </source>
</evidence>
<evidence type="ECO:0000313" key="4">
    <source>
        <dbReference type="EMBL" id="WOC12316.1"/>
    </source>
</evidence>
<sequence>MRWRARDTTPTKEMTLSETTVACGITHFPHFTETQRDRLFRHRPQPVTLDSPIAHIAIALGATLYVPATRPDLTAVIRRRAAAGVTSMVIDLEDAVADDDEAFALARTIDTIASFADDGWSGVLLFVRVRSIDHIETITGALPPGHCLAGFVIPKFEAETGSAALDAIAAASRDLDRPLYAMPVLETTRIVARETRDAELVAIRDVLNRHRNRVLAVRIGATDICGLFGIRRDRDVTVYDVRVAADVIATIVNMLGRKDGTGFVITGPVWEYFANHERMFAPTLRHTPFREHDAVYFRQHLVSRDMDGLLREIALDRANGITGKTVIHPVHVGAVHALSCVSDEEYSDALDILDRDGGGAQASSYGNKMNELKPHRNWALDVVDRAHVFGVTRPDVNFVNLLTEWSGE</sequence>
<dbReference type="GO" id="GO:0003824">
    <property type="term" value="F:catalytic activity"/>
    <property type="evidence" value="ECO:0007669"/>
    <property type="project" value="InterPro"/>
</dbReference>
<dbReference type="InterPro" id="IPR039480">
    <property type="entry name" value="C-C_Bond_Lyase-like"/>
</dbReference>
<reference evidence="4" key="1">
    <citation type="submission" date="2023-06" db="EMBL/GenBank/DDBJ databases">
        <title>Gordonia sp. nov. and Pseudochrobactrum sp. nov., two species isolated from the burying beetle Nicrophorus vespilloides.</title>
        <authorList>
            <person name="Poehlein A."/>
            <person name="Guzman J."/>
            <person name="Daniel R."/>
            <person name="Vilcinskas A."/>
        </authorList>
    </citation>
    <scope>NUCLEOTIDE SEQUENCE</scope>
    <source>
        <strain evidence="4">MP11Mi</strain>
    </source>
</reference>
<dbReference type="InterPro" id="IPR015813">
    <property type="entry name" value="Pyrv/PenolPyrv_kinase-like_dom"/>
</dbReference>
<dbReference type="AlphaFoldDB" id="A0AA97CWG7"/>
<protein>
    <recommendedName>
        <fullName evidence="5">ATP/GTP-binding protein</fullName>
    </recommendedName>
</protein>
<evidence type="ECO:0000256" key="3">
    <source>
        <dbReference type="ARBA" id="ARBA00022842"/>
    </source>
</evidence>
<comment type="cofactor">
    <cofactor evidence="1">
        <name>Mg(2+)</name>
        <dbReference type="ChEBI" id="CHEBI:18420"/>
    </cofactor>
</comment>
<evidence type="ECO:0000256" key="2">
    <source>
        <dbReference type="ARBA" id="ARBA00022723"/>
    </source>
</evidence>
<keyword evidence="2" id="KW-0479">Metal-binding</keyword>
<dbReference type="EMBL" id="CP128986">
    <property type="protein sequence ID" value="WOC12316.1"/>
    <property type="molecule type" value="Genomic_DNA"/>
</dbReference>
<evidence type="ECO:0000256" key="1">
    <source>
        <dbReference type="ARBA" id="ARBA00001946"/>
    </source>
</evidence>
<dbReference type="PANTHER" id="PTHR32308:SF10">
    <property type="entry name" value="CITRATE LYASE SUBUNIT BETA"/>
    <property type="match status" value="1"/>
</dbReference>
<name>A0AA97CWG7_9ACTN</name>
<proteinExistence type="predicted"/>
<dbReference type="InterPro" id="IPR040442">
    <property type="entry name" value="Pyrv_kinase-like_dom_sf"/>
</dbReference>
<dbReference type="SUPFAM" id="SSF51621">
    <property type="entry name" value="Phosphoenolpyruvate/pyruvate domain"/>
    <property type="match status" value="1"/>
</dbReference>
<accession>A0AA97CWG7</accession>
<dbReference type="GO" id="GO:0000287">
    <property type="term" value="F:magnesium ion binding"/>
    <property type="evidence" value="ECO:0007669"/>
    <property type="project" value="TreeGrafter"/>
</dbReference>
<organism evidence="4">
    <name type="scientific">Gordonia sp. MP11Mi</name>
    <dbReference type="NCBI Taxonomy" id="3022769"/>
    <lineage>
        <taxon>Bacteria</taxon>
        <taxon>Bacillati</taxon>
        <taxon>Actinomycetota</taxon>
        <taxon>Actinomycetes</taxon>
        <taxon>Mycobacteriales</taxon>
        <taxon>Gordoniaceae</taxon>
        <taxon>Gordonia</taxon>
    </lineage>
</organism>
<dbReference type="GO" id="GO:0006107">
    <property type="term" value="P:oxaloacetate metabolic process"/>
    <property type="evidence" value="ECO:0007669"/>
    <property type="project" value="TreeGrafter"/>
</dbReference>
<dbReference type="Gene3D" id="3.20.20.60">
    <property type="entry name" value="Phosphoenolpyruvate-binding domains"/>
    <property type="match status" value="2"/>
</dbReference>
<dbReference type="Pfam" id="PF15617">
    <property type="entry name" value="C-C_Bond_Lyase"/>
    <property type="match status" value="1"/>
</dbReference>